<dbReference type="OrthoDB" id="5295305at2"/>
<evidence type="ECO:0000256" key="1">
    <source>
        <dbReference type="SAM" id="MobiDB-lite"/>
    </source>
</evidence>
<dbReference type="GO" id="GO:0008999">
    <property type="term" value="F:protein-N-terminal-alanine acetyltransferase activity"/>
    <property type="evidence" value="ECO:0007669"/>
    <property type="project" value="TreeGrafter"/>
</dbReference>
<dbReference type="Proteomes" id="UP000326202">
    <property type="component" value="Chromosome"/>
</dbReference>
<dbReference type="PROSITE" id="PS51186">
    <property type="entry name" value="GNAT"/>
    <property type="match status" value="1"/>
</dbReference>
<dbReference type="GO" id="GO:1990189">
    <property type="term" value="F:protein N-terminal-serine acetyltransferase activity"/>
    <property type="evidence" value="ECO:0007669"/>
    <property type="project" value="TreeGrafter"/>
</dbReference>
<keyword evidence="3" id="KW-0808">Transferase</keyword>
<dbReference type="Gene3D" id="3.40.630.30">
    <property type="match status" value="1"/>
</dbReference>
<dbReference type="InterPro" id="IPR000182">
    <property type="entry name" value="GNAT_dom"/>
</dbReference>
<name>A0A5J6MIX0_9PROT</name>
<evidence type="ECO:0000313" key="3">
    <source>
        <dbReference type="EMBL" id="QEX17197.1"/>
    </source>
</evidence>
<evidence type="ECO:0000313" key="4">
    <source>
        <dbReference type="Proteomes" id="UP000326202"/>
    </source>
</evidence>
<evidence type="ECO:0000259" key="2">
    <source>
        <dbReference type="PROSITE" id="PS51186"/>
    </source>
</evidence>
<keyword evidence="4" id="KW-1185">Reference proteome</keyword>
<dbReference type="KEGG" id="htq:FRZ44_24930"/>
<dbReference type="SUPFAM" id="SSF55729">
    <property type="entry name" value="Acyl-CoA N-acyltransferases (Nat)"/>
    <property type="match status" value="1"/>
</dbReference>
<dbReference type="Pfam" id="PF13302">
    <property type="entry name" value="Acetyltransf_3"/>
    <property type="match status" value="1"/>
</dbReference>
<dbReference type="InterPro" id="IPR051908">
    <property type="entry name" value="Ribosomal_N-acetyltransferase"/>
</dbReference>
<feature type="domain" description="N-acetyltransferase" evidence="2">
    <location>
        <begin position="42"/>
        <end position="186"/>
    </location>
</feature>
<dbReference type="RefSeq" id="WP_151177476.1">
    <property type="nucleotide sequence ID" value="NZ_CP042906.1"/>
</dbReference>
<proteinExistence type="predicted"/>
<protein>
    <submittedName>
        <fullName evidence="3">N-acetyltransferase</fullName>
    </submittedName>
</protein>
<reference evidence="3 4" key="1">
    <citation type="submission" date="2019-08" db="EMBL/GenBank/DDBJ databases">
        <title>Hyperibacter terrae gen. nov., sp. nov. and Hyperibacter viscosus sp. nov., two new members in the family Rhodospirillaceae isolated from the rhizosphere of Hypericum perforatum.</title>
        <authorList>
            <person name="Noviana Z."/>
        </authorList>
    </citation>
    <scope>NUCLEOTIDE SEQUENCE [LARGE SCALE GENOMIC DNA]</scope>
    <source>
        <strain evidence="3 4">R5913</strain>
    </source>
</reference>
<dbReference type="EMBL" id="CP042906">
    <property type="protein sequence ID" value="QEX17197.1"/>
    <property type="molecule type" value="Genomic_DNA"/>
</dbReference>
<accession>A0A5J6MIX0</accession>
<feature type="region of interest" description="Disordered" evidence="1">
    <location>
        <begin position="217"/>
        <end position="237"/>
    </location>
</feature>
<sequence>MLPVGPTLTKFPSGKPPIHGTLEGRYVRLELVDPKRHGHRLYVQSHVDEATKRLWTYMPYGPWDSEAAFMTWLESQAPLTEPQFYTVVDIATGDPKGMLSFLNIRPSQGVIEVGHIWYEPKTQRTRLTVEAMYLMFRHVFDELGYRRLEWKCDSLNAPSRSAAFRFGFRFEGIFRQHIVYKNRNRDTAWYAIMDHEWPAIRENFERWLEPSNFDAAGRQKSSLGEANRRLTGESQGG</sequence>
<dbReference type="InterPro" id="IPR016181">
    <property type="entry name" value="Acyl_CoA_acyltransferase"/>
</dbReference>
<dbReference type="FunFam" id="3.40.630.30:FF:000047">
    <property type="entry name" value="Acetyltransferase, GNAT family"/>
    <property type="match status" value="1"/>
</dbReference>
<dbReference type="PANTHER" id="PTHR43441:SF2">
    <property type="entry name" value="FAMILY ACETYLTRANSFERASE, PUTATIVE (AFU_ORTHOLOGUE AFUA_7G00850)-RELATED"/>
    <property type="match status" value="1"/>
</dbReference>
<dbReference type="PANTHER" id="PTHR43441">
    <property type="entry name" value="RIBOSOMAL-PROTEIN-SERINE ACETYLTRANSFERASE"/>
    <property type="match status" value="1"/>
</dbReference>
<dbReference type="AlphaFoldDB" id="A0A5J6MIX0"/>
<gene>
    <name evidence="3" type="ORF">FRZ44_24930</name>
</gene>
<organism evidence="3 4">
    <name type="scientific">Hypericibacter terrae</name>
    <dbReference type="NCBI Taxonomy" id="2602015"/>
    <lineage>
        <taxon>Bacteria</taxon>
        <taxon>Pseudomonadati</taxon>
        <taxon>Pseudomonadota</taxon>
        <taxon>Alphaproteobacteria</taxon>
        <taxon>Rhodospirillales</taxon>
        <taxon>Dongiaceae</taxon>
        <taxon>Hypericibacter</taxon>
    </lineage>
</organism>